<comment type="caution">
    <text evidence="1">The sequence shown here is derived from an EMBL/GenBank/DDBJ whole genome shotgun (WGS) entry which is preliminary data.</text>
</comment>
<name>A0A1D1VV63_RAMVA</name>
<accession>A0A1D1VV63</accession>
<evidence type="ECO:0000313" key="1">
    <source>
        <dbReference type="EMBL" id="GAV04921.1"/>
    </source>
</evidence>
<dbReference type="AlphaFoldDB" id="A0A1D1VV63"/>
<organism evidence="1 2">
    <name type="scientific">Ramazzottius varieornatus</name>
    <name type="common">Water bear</name>
    <name type="synonym">Tardigrade</name>
    <dbReference type="NCBI Taxonomy" id="947166"/>
    <lineage>
        <taxon>Eukaryota</taxon>
        <taxon>Metazoa</taxon>
        <taxon>Ecdysozoa</taxon>
        <taxon>Tardigrada</taxon>
        <taxon>Eutardigrada</taxon>
        <taxon>Parachela</taxon>
        <taxon>Hypsibioidea</taxon>
        <taxon>Ramazzottiidae</taxon>
        <taxon>Ramazzottius</taxon>
    </lineage>
</organism>
<keyword evidence="2" id="KW-1185">Reference proteome</keyword>
<dbReference type="Proteomes" id="UP000186922">
    <property type="component" value="Unassembled WGS sequence"/>
</dbReference>
<protein>
    <submittedName>
        <fullName evidence="1">Uncharacterized protein</fullName>
    </submittedName>
</protein>
<evidence type="ECO:0000313" key="2">
    <source>
        <dbReference type="Proteomes" id="UP000186922"/>
    </source>
</evidence>
<sequence length="58" mass="6121">MAATYLSAGVFGPKDSPAVFTTDPITVQLIDVTVIDTGDGDRAATMTLWDGVREVGYN</sequence>
<gene>
    <name evidence="1" type="primary">RvY_15121-1</name>
    <name evidence="1" type="synonym">RvY_15121.1</name>
    <name evidence="1" type="ORF">RvY_15121</name>
</gene>
<proteinExistence type="predicted"/>
<reference evidence="1 2" key="1">
    <citation type="journal article" date="2016" name="Nat. Commun.">
        <title>Extremotolerant tardigrade genome and improved radiotolerance of human cultured cells by tardigrade-unique protein.</title>
        <authorList>
            <person name="Hashimoto T."/>
            <person name="Horikawa D.D."/>
            <person name="Saito Y."/>
            <person name="Kuwahara H."/>
            <person name="Kozuka-Hata H."/>
            <person name="Shin-I T."/>
            <person name="Minakuchi Y."/>
            <person name="Ohishi K."/>
            <person name="Motoyama A."/>
            <person name="Aizu T."/>
            <person name="Enomoto A."/>
            <person name="Kondo K."/>
            <person name="Tanaka S."/>
            <person name="Hara Y."/>
            <person name="Koshikawa S."/>
            <person name="Sagara H."/>
            <person name="Miura T."/>
            <person name="Yokobori S."/>
            <person name="Miyagawa K."/>
            <person name="Suzuki Y."/>
            <person name="Kubo T."/>
            <person name="Oyama M."/>
            <person name="Kohara Y."/>
            <person name="Fujiyama A."/>
            <person name="Arakawa K."/>
            <person name="Katayama T."/>
            <person name="Toyoda A."/>
            <person name="Kunieda T."/>
        </authorList>
    </citation>
    <scope>NUCLEOTIDE SEQUENCE [LARGE SCALE GENOMIC DNA]</scope>
    <source>
        <strain evidence="1 2">YOKOZUNA-1</strain>
    </source>
</reference>
<dbReference type="EMBL" id="BDGG01000011">
    <property type="protein sequence ID" value="GAV04921.1"/>
    <property type="molecule type" value="Genomic_DNA"/>
</dbReference>